<comment type="caution">
    <text evidence="15">The sequence shown here is derived from an EMBL/GenBank/DDBJ whole genome shotgun (WGS) entry which is preliminary data.</text>
</comment>
<dbReference type="AlphaFoldDB" id="A0A918P193"/>
<dbReference type="Pfam" id="PF02673">
    <property type="entry name" value="BacA"/>
    <property type="match status" value="1"/>
</dbReference>
<feature type="transmembrane region" description="Helical" evidence="14">
    <location>
        <begin position="218"/>
        <end position="239"/>
    </location>
</feature>
<keyword evidence="10 14" id="KW-0046">Antibiotic resistance</keyword>
<evidence type="ECO:0000256" key="9">
    <source>
        <dbReference type="ARBA" id="ARBA00023136"/>
    </source>
</evidence>
<dbReference type="Proteomes" id="UP000645257">
    <property type="component" value="Unassembled WGS sequence"/>
</dbReference>
<evidence type="ECO:0000256" key="7">
    <source>
        <dbReference type="ARBA" id="ARBA00022801"/>
    </source>
</evidence>
<comment type="function">
    <text evidence="14">Catalyzes the dephosphorylation of undecaprenyl diphosphate (UPP). Confers resistance to bacitracin.</text>
</comment>
<evidence type="ECO:0000256" key="4">
    <source>
        <dbReference type="ARBA" id="ARBA00021581"/>
    </source>
</evidence>
<accession>A0A918P193</accession>
<keyword evidence="14" id="KW-0961">Cell wall biogenesis/degradation</keyword>
<evidence type="ECO:0000256" key="10">
    <source>
        <dbReference type="ARBA" id="ARBA00023251"/>
    </source>
</evidence>
<dbReference type="GO" id="GO:0071555">
    <property type="term" value="P:cell wall organization"/>
    <property type="evidence" value="ECO:0007669"/>
    <property type="project" value="UniProtKB-KW"/>
</dbReference>
<keyword evidence="14" id="KW-0133">Cell shape</keyword>
<feature type="transmembrane region" description="Helical" evidence="14">
    <location>
        <begin position="188"/>
        <end position="206"/>
    </location>
</feature>
<evidence type="ECO:0000256" key="2">
    <source>
        <dbReference type="ARBA" id="ARBA00010621"/>
    </source>
</evidence>
<proteinExistence type="inferred from homology"/>
<gene>
    <name evidence="15" type="primary">uppP2</name>
    <name evidence="14" type="synonym">uppP</name>
    <name evidence="15" type="ORF">GCM10011289_13880</name>
</gene>
<protein>
    <recommendedName>
        <fullName evidence="4 14">Undecaprenyl-diphosphatase</fullName>
        <ecNumber evidence="3 14">3.6.1.27</ecNumber>
    </recommendedName>
    <alternativeName>
        <fullName evidence="12 14">Bacitracin resistance protein</fullName>
    </alternativeName>
    <alternativeName>
        <fullName evidence="11 14">Undecaprenyl pyrophosphate phosphatase</fullName>
    </alternativeName>
</protein>
<reference evidence="15" key="2">
    <citation type="submission" date="2020-09" db="EMBL/GenBank/DDBJ databases">
        <authorList>
            <person name="Sun Q."/>
            <person name="Kim S."/>
        </authorList>
    </citation>
    <scope>NUCLEOTIDE SEQUENCE</scope>
    <source>
        <strain evidence="15">KCTC 32182</strain>
    </source>
</reference>
<evidence type="ECO:0000313" key="16">
    <source>
        <dbReference type="Proteomes" id="UP000645257"/>
    </source>
</evidence>
<dbReference type="RefSeq" id="WP_189532658.1">
    <property type="nucleotide sequence ID" value="NZ_BMYX01000006.1"/>
</dbReference>
<reference evidence="15" key="1">
    <citation type="journal article" date="2014" name="Int. J. Syst. Evol. Microbiol.">
        <title>Complete genome sequence of Corynebacterium casei LMG S-19264T (=DSM 44701T), isolated from a smear-ripened cheese.</title>
        <authorList>
            <consortium name="US DOE Joint Genome Institute (JGI-PGF)"/>
            <person name="Walter F."/>
            <person name="Albersmeier A."/>
            <person name="Kalinowski J."/>
            <person name="Ruckert C."/>
        </authorList>
    </citation>
    <scope>NUCLEOTIDE SEQUENCE</scope>
    <source>
        <strain evidence="15">KCTC 32182</strain>
    </source>
</reference>
<comment type="subcellular location">
    <subcellularLocation>
        <location evidence="1 14">Cell membrane</location>
        <topology evidence="1 14">Multi-pass membrane protein</topology>
    </subcellularLocation>
</comment>
<dbReference type="InterPro" id="IPR003824">
    <property type="entry name" value="UppP"/>
</dbReference>
<evidence type="ECO:0000256" key="3">
    <source>
        <dbReference type="ARBA" id="ARBA00012374"/>
    </source>
</evidence>
<dbReference type="PANTHER" id="PTHR30622">
    <property type="entry name" value="UNDECAPRENYL-DIPHOSPHATASE"/>
    <property type="match status" value="1"/>
</dbReference>
<keyword evidence="6 14" id="KW-0812">Transmembrane</keyword>
<dbReference type="GO" id="GO:0008360">
    <property type="term" value="P:regulation of cell shape"/>
    <property type="evidence" value="ECO:0007669"/>
    <property type="project" value="UniProtKB-KW"/>
</dbReference>
<evidence type="ECO:0000256" key="11">
    <source>
        <dbReference type="ARBA" id="ARBA00032707"/>
    </source>
</evidence>
<comment type="miscellaneous">
    <text evidence="14">Bacitracin is thought to be involved in the inhibition of peptidoglycan synthesis by sequestering undecaprenyl diphosphate, thereby reducing the pool of lipid carrier available.</text>
</comment>
<evidence type="ECO:0000256" key="12">
    <source>
        <dbReference type="ARBA" id="ARBA00032932"/>
    </source>
</evidence>
<dbReference type="PANTHER" id="PTHR30622:SF3">
    <property type="entry name" value="UNDECAPRENYL-DIPHOSPHATASE"/>
    <property type="match status" value="1"/>
</dbReference>
<dbReference type="NCBIfam" id="NF001389">
    <property type="entry name" value="PRK00281.1-2"/>
    <property type="match status" value="1"/>
</dbReference>
<keyword evidence="8 14" id="KW-1133">Transmembrane helix</keyword>
<dbReference type="HAMAP" id="MF_01006">
    <property type="entry name" value="Undec_diphosphatase"/>
    <property type="match status" value="1"/>
</dbReference>
<comment type="similarity">
    <text evidence="2 14">Belongs to the UppP family.</text>
</comment>
<evidence type="ECO:0000256" key="6">
    <source>
        <dbReference type="ARBA" id="ARBA00022692"/>
    </source>
</evidence>
<dbReference type="GO" id="GO:0009252">
    <property type="term" value="P:peptidoglycan biosynthetic process"/>
    <property type="evidence" value="ECO:0007669"/>
    <property type="project" value="UniProtKB-KW"/>
</dbReference>
<keyword evidence="16" id="KW-1185">Reference proteome</keyword>
<dbReference type="EMBL" id="BMYX01000006">
    <property type="protein sequence ID" value="GGY12069.1"/>
    <property type="molecule type" value="Genomic_DNA"/>
</dbReference>
<evidence type="ECO:0000256" key="8">
    <source>
        <dbReference type="ARBA" id="ARBA00022989"/>
    </source>
</evidence>
<feature type="transmembrane region" description="Helical" evidence="14">
    <location>
        <begin position="109"/>
        <end position="130"/>
    </location>
</feature>
<evidence type="ECO:0000256" key="5">
    <source>
        <dbReference type="ARBA" id="ARBA00022475"/>
    </source>
</evidence>
<feature type="transmembrane region" description="Helical" evidence="14">
    <location>
        <begin position="46"/>
        <end position="63"/>
    </location>
</feature>
<dbReference type="EC" id="3.6.1.27" evidence="3 14"/>
<keyword evidence="7 14" id="KW-0378">Hydrolase</keyword>
<dbReference type="NCBIfam" id="TIGR00753">
    <property type="entry name" value="undec_PP_bacA"/>
    <property type="match status" value="1"/>
</dbReference>
<sequence length="265" mass="28546">MDVMYLFKALLLGIVEGMTEFLPVSSTGHLILFGDWLSFDSGSDKVFEVVIQLGSILAVCWLYREKILRVLGGLMSGDAGARRFSLAVILAFFPSVVVGLAFGSKIKALFFNPTSVAIALIVGGLVILAVEARPRAPRVNDTERIGWRQALGIGAAQCLAMIPGTSRSGATIIGGMIGGLSRQTATEFSFFLAIPTMFGATFYDLLKHHDKIDASQMGGIAVGFVVAFLSALLVVKLLVRFIARHTFRGFAWYRIALGAAILLLR</sequence>
<dbReference type="NCBIfam" id="NF001390">
    <property type="entry name" value="PRK00281.1-4"/>
    <property type="match status" value="1"/>
</dbReference>
<dbReference type="GO" id="GO:0050380">
    <property type="term" value="F:undecaprenyl-diphosphatase activity"/>
    <property type="evidence" value="ECO:0007669"/>
    <property type="project" value="UniProtKB-UniRule"/>
</dbReference>
<keyword evidence="9 14" id="KW-0472">Membrane</keyword>
<name>A0A918P193_9NEIS</name>
<feature type="transmembrane region" description="Helical" evidence="14">
    <location>
        <begin position="84"/>
        <end position="103"/>
    </location>
</feature>
<evidence type="ECO:0000256" key="13">
    <source>
        <dbReference type="ARBA" id="ARBA00047594"/>
    </source>
</evidence>
<dbReference type="GO" id="GO:0046677">
    <property type="term" value="P:response to antibiotic"/>
    <property type="evidence" value="ECO:0007669"/>
    <property type="project" value="UniProtKB-UniRule"/>
</dbReference>
<organism evidence="15 16">
    <name type="scientific">Paludibacterium paludis</name>
    <dbReference type="NCBI Taxonomy" id="1225769"/>
    <lineage>
        <taxon>Bacteria</taxon>
        <taxon>Pseudomonadati</taxon>
        <taxon>Pseudomonadota</taxon>
        <taxon>Betaproteobacteria</taxon>
        <taxon>Neisseriales</taxon>
        <taxon>Chromobacteriaceae</taxon>
        <taxon>Paludibacterium</taxon>
    </lineage>
</organism>
<comment type="catalytic activity">
    <reaction evidence="13 14">
        <text>di-trans,octa-cis-undecaprenyl diphosphate + H2O = di-trans,octa-cis-undecaprenyl phosphate + phosphate + H(+)</text>
        <dbReference type="Rhea" id="RHEA:28094"/>
        <dbReference type="ChEBI" id="CHEBI:15377"/>
        <dbReference type="ChEBI" id="CHEBI:15378"/>
        <dbReference type="ChEBI" id="CHEBI:43474"/>
        <dbReference type="ChEBI" id="CHEBI:58405"/>
        <dbReference type="ChEBI" id="CHEBI:60392"/>
        <dbReference type="EC" id="3.6.1.27"/>
    </reaction>
</comment>
<keyword evidence="14" id="KW-0573">Peptidoglycan synthesis</keyword>
<keyword evidence="5 14" id="KW-1003">Cell membrane</keyword>
<evidence type="ECO:0000313" key="15">
    <source>
        <dbReference type="EMBL" id="GGY12069.1"/>
    </source>
</evidence>
<evidence type="ECO:0000256" key="14">
    <source>
        <dbReference type="HAMAP-Rule" id="MF_01006"/>
    </source>
</evidence>
<evidence type="ECO:0000256" key="1">
    <source>
        <dbReference type="ARBA" id="ARBA00004651"/>
    </source>
</evidence>
<dbReference type="GO" id="GO:0005886">
    <property type="term" value="C:plasma membrane"/>
    <property type="evidence" value="ECO:0007669"/>
    <property type="project" value="UniProtKB-SubCell"/>
</dbReference>